<dbReference type="Proteomes" id="UP000583929">
    <property type="component" value="Unassembled WGS sequence"/>
</dbReference>
<evidence type="ECO:0000313" key="2">
    <source>
        <dbReference type="Proteomes" id="UP000583929"/>
    </source>
</evidence>
<evidence type="ECO:0000313" key="1">
    <source>
        <dbReference type="EMBL" id="KAF4358545.1"/>
    </source>
</evidence>
<dbReference type="EMBL" id="JAATIQ010000381">
    <property type="protein sequence ID" value="KAF4358545.1"/>
    <property type="molecule type" value="Genomic_DNA"/>
</dbReference>
<sequence length="98" mass="11164">MYLPLVLTVVLASNQLVDRRIELALFSIASVTCLTIISDIRLQYEAPKSSRIASLFCAKQAINTSFVKSLITEIRINTNAKRDRLKLTLYYQIIFSPR</sequence>
<accession>A0A7J6EJP5</accession>
<keyword evidence="2" id="KW-1185">Reference proteome</keyword>
<dbReference type="AlphaFoldDB" id="A0A7J6EJP5"/>
<proteinExistence type="predicted"/>
<reference evidence="1 2" key="1">
    <citation type="journal article" date="2020" name="bioRxiv">
        <title>Sequence and annotation of 42 cannabis genomes reveals extensive copy number variation in cannabinoid synthesis and pathogen resistance genes.</title>
        <authorList>
            <person name="Mckernan K.J."/>
            <person name="Helbert Y."/>
            <person name="Kane L.T."/>
            <person name="Ebling H."/>
            <person name="Zhang L."/>
            <person name="Liu B."/>
            <person name="Eaton Z."/>
            <person name="Mclaughlin S."/>
            <person name="Kingan S."/>
            <person name="Baybayan P."/>
            <person name="Concepcion G."/>
            <person name="Jordan M."/>
            <person name="Riva A."/>
            <person name="Barbazuk W."/>
            <person name="Harkins T."/>
        </authorList>
    </citation>
    <scope>NUCLEOTIDE SEQUENCE [LARGE SCALE GENOMIC DNA]</scope>
    <source>
        <strain evidence="2">cv. Jamaican Lion 4</strain>
        <tissue evidence="1">Leaf</tissue>
    </source>
</reference>
<name>A0A7J6EJP5_CANSA</name>
<gene>
    <name evidence="1" type="ORF">G4B88_015930</name>
</gene>
<organism evidence="1 2">
    <name type="scientific">Cannabis sativa</name>
    <name type="common">Hemp</name>
    <name type="synonym">Marijuana</name>
    <dbReference type="NCBI Taxonomy" id="3483"/>
    <lineage>
        <taxon>Eukaryota</taxon>
        <taxon>Viridiplantae</taxon>
        <taxon>Streptophyta</taxon>
        <taxon>Embryophyta</taxon>
        <taxon>Tracheophyta</taxon>
        <taxon>Spermatophyta</taxon>
        <taxon>Magnoliopsida</taxon>
        <taxon>eudicotyledons</taxon>
        <taxon>Gunneridae</taxon>
        <taxon>Pentapetalae</taxon>
        <taxon>rosids</taxon>
        <taxon>fabids</taxon>
        <taxon>Rosales</taxon>
        <taxon>Cannabaceae</taxon>
        <taxon>Cannabis</taxon>
    </lineage>
</organism>
<comment type="caution">
    <text evidence="1">The sequence shown here is derived from an EMBL/GenBank/DDBJ whole genome shotgun (WGS) entry which is preliminary data.</text>
</comment>
<protein>
    <submittedName>
        <fullName evidence="1">Uncharacterized protein</fullName>
    </submittedName>
</protein>